<evidence type="ECO:0000313" key="20">
    <source>
        <dbReference type="EMBL" id="KAF2676316.1"/>
    </source>
</evidence>
<evidence type="ECO:0000256" key="17">
    <source>
        <dbReference type="ARBA" id="ARBA00080525"/>
    </source>
</evidence>
<evidence type="ECO:0000256" key="10">
    <source>
        <dbReference type="ARBA" id="ARBA00025785"/>
    </source>
</evidence>
<proteinExistence type="inferred from homology"/>
<evidence type="ECO:0000256" key="16">
    <source>
        <dbReference type="ARBA" id="ARBA00080231"/>
    </source>
</evidence>
<dbReference type="PANTHER" id="PTHR11751">
    <property type="entry name" value="ALANINE AMINOTRANSFERASE"/>
    <property type="match status" value="1"/>
</dbReference>
<evidence type="ECO:0000256" key="11">
    <source>
        <dbReference type="ARBA" id="ARBA00059280"/>
    </source>
</evidence>
<evidence type="ECO:0000256" key="15">
    <source>
        <dbReference type="ARBA" id="ARBA00078532"/>
    </source>
</evidence>
<dbReference type="UniPathway" id="UPA00528">
    <property type="reaction ID" value="UER00586"/>
</dbReference>
<evidence type="ECO:0000256" key="8">
    <source>
        <dbReference type="ARBA" id="ARBA00022898"/>
    </source>
</evidence>
<dbReference type="FunFam" id="3.90.1150.10:FF:000140">
    <property type="entry name" value="alanine aminotransferase 1"/>
    <property type="match status" value="1"/>
</dbReference>
<evidence type="ECO:0000313" key="21">
    <source>
        <dbReference type="Proteomes" id="UP000799291"/>
    </source>
</evidence>
<evidence type="ECO:0000256" key="1">
    <source>
        <dbReference type="ARBA" id="ARBA00001933"/>
    </source>
</evidence>
<dbReference type="GO" id="GO:0030170">
    <property type="term" value="F:pyridoxal phosphate binding"/>
    <property type="evidence" value="ECO:0007669"/>
    <property type="project" value="InterPro"/>
</dbReference>
<protein>
    <recommendedName>
        <fullName evidence="12">Alanine aminotransferase 1</fullName>
    </recommendedName>
    <alternativeName>
        <fullName evidence="14">Glutamate pyruvate transaminase</fullName>
    </alternativeName>
    <alternativeName>
        <fullName evidence="16">Glutamate pyruvate transaminase 1</fullName>
    </alternativeName>
    <alternativeName>
        <fullName evidence="15">Glutamic--alanine transaminase</fullName>
    </alternativeName>
    <alternativeName>
        <fullName evidence="13">Glutamic--alanine transaminase 1</fullName>
    </alternativeName>
    <alternativeName>
        <fullName evidence="17">Glutamic--pyruvic transaminase</fullName>
    </alternativeName>
    <alternativeName>
        <fullName evidence="18">Glutamic--pyruvic transaminase 1</fullName>
    </alternativeName>
</protein>
<dbReference type="PANTHER" id="PTHR11751:SF29">
    <property type="entry name" value="ALANINE TRANSAMINASE"/>
    <property type="match status" value="1"/>
</dbReference>
<keyword evidence="6" id="KW-0032">Aminotransferase</keyword>
<evidence type="ECO:0000256" key="5">
    <source>
        <dbReference type="ARBA" id="ARBA00022553"/>
    </source>
</evidence>
<dbReference type="Gene3D" id="3.40.640.10">
    <property type="entry name" value="Type I PLP-dependent aspartate aminotransferase-like (Major domain)"/>
    <property type="match status" value="1"/>
</dbReference>
<organism evidence="20 21">
    <name type="scientific">Lentithecium fluviatile CBS 122367</name>
    <dbReference type="NCBI Taxonomy" id="1168545"/>
    <lineage>
        <taxon>Eukaryota</taxon>
        <taxon>Fungi</taxon>
        <taxon>Dikarya</taxon>
        <taxon>Ascomycota</taxon>
        <taxon>Pezizomycotina</taxon>
        <taxon>Dothideomycetes</taxon>
        <taxon>Pleosporomycetidae</taxon>
        <taxon>Pleosporales</taxon>
        <taxon>Massarineae</taxon>
        <taxon>Lentitheciaceae</taxon>
        <taxon>Lentithecium</taxon>
    </lineage>
</organism>
<dbReference type="GO" id="GO:0008483">
    <property type="term" value="F:transaminase activity"/>
    <property type="evidence" value="ECO:0007669"/>
    <property type="project" value="UniProtKB-KW"/>
</dbReference>
<keyword evidence="8" id="KW-0663">Pyridoxal phosphate</keyword>
<dbReference type="InterPro" id="IPR015422">
    <property type="entry name" value="PyrdxlP-dep_Trfase_small"/>
</dbReference>
<dbReference type="InterPro" id="IPR045088">
    <property type="entry name" value="ALAT1/2-like"/>
</dbReference>
<dbReference type="FunFam" id="3.40.640.10:FF:000236">
    <property type="entry name" value="Alanine aminotransferase 2"/>
    <property type="match status" value="1"/>
</dbReference>
<evidence type="ECO:0000256" key="3">
    <source>
        <dbReference type="ARBA" id="ARBA00011738"/>
    </source>
</evidence>
<comment type="cofactor">
    <cofactor evidence="1">
        <name>pyridoxal 5'-phosphate</name>
        <dbReference type="ChEBI" id="CHEBI:597326"/>
    </cofactor>
</comment>
<keyword evidence="5" id="KW-0597">Phosphoprotein</keyword>
<reference evidence="20" key="1">
    <citation type="journal article" date="2020" name="Stud. Mycol.">
        <title>101 Dothideomycetes genomes: a test case for predicting lifestyles and emergence of pathogens.</title>
        <authorList>
            <person name="Haridas S."/>
            <person name="Albert R."/>
            <person name="Binder M."/>
            <person name="Bloem J."/>
            <person name="Labutti K."/>
            <person name="Salamov A."/>
            <person name="Andreopoulos B."/>
            <person name="Baker S."/>
            <person name="Barry K."/>
            <person name="Bills G."/>
            <person name="Bluhm B."/>
            <person name="Cannon C."/>
            <person name="Castanera R."/>
            <person name="Culley D."/>
            <person name="Daum C."/>
            <person name="Ezra D."/>
            <person name="Gonzalez J."/>
            <person name="Henrissat B."/>
            <person name="Kuo A."/>
            <person name="Liang C."/>
            <person name="Lipzen A."/>
            <person name="Lutzoni F."/>
            <person name="Magnuson J."/>
            <person name="Mondo S."/>
            <person name="Nolan M."/>
            <person name="Ohm R."/>
            <person name="Pangilinan J."/>
            <person name="Park H.-J."/>
            <person name="Ramirez L."/>
            <person name="Alfaro M."/>
            <person name="Sun H."/>
            <person name="Tritt A."/>
            <person name="Yoshinaga Y."/>
            <person name="Zwiers L.-H."/>
            <person name="Turgeon B."/>
            <person name="Goodwin S."/>
            <person name="Spatafora J."/>
            <person name="Crous P."/>
            <person name="Grigoriev I."/>
        </authorList>
    </citation>
    <scope>NUCLEOTIDE SEQUENCE</scope>
    <source>
        <strain evidence="20">CBS 122367</strain>
    </source>
</reference>
<dbReference type="FunFam" id="1.10.287.1970:FF:000001">
    <property type="entry name" value="Alanine aminotransferase 2"/>
    <property type="match status" value="1"/>
</dbReference>
<accession>A0A6G1IDM8</accession>
<dbReference type="InterPro" id="IPR015424">
    <property type="entry name" value="PyrdxlP-dep_Trfase"/>
</dbReference>
<evidence type="ECO:0000256" key="2">
    <source>
        <dbReference type="ARBA" id="ARBA00004496"/>
    </source>
</evidence>
<dbReference type="Pfam" id="PF00155">
    <property type="entry name" value="Aminotran_1_2"/>
    <property type="match status" value="1"/>
</dbReference>
<gene>
    <name evidence="20" type="ORF">K458DRAFT_380068</name>
</gene>
<evidence type="ECO:0000256" key="14">
    <source>
        <dbReference type="ARBA" id="ARBA00077894"/>
    </source>
</evidence>
<comment type="subunit">
    <text evidence="3">Homodimer.</text>
</comment>
<dbReference type="GO" id="GO:0042853">
    <property type="term" value="P:L-alanine catabolic process"/>
    <property type="evidence" value="ECO:0007669"/>
    <property type="project" value="UniProtKB-UniPathway"/>
</dbReference>
<comment type="similarity">
    <text evidence="10">Belongs to the class-I pyridoxal-phosphate-dependent aminotransferase family. Alanine aminotransferase subfamily.</text>
</comment>
<dbReference type="Gene3D" id="1.10.287.1970">
    <property type="match status" value="1"/>
</dbReference>
<dbReference type="Proteomes" id="UP000799291">
    <property type="component" value="Unassembled WGS sequence"/>
</dbReference>
<dbReference type="CDD" id="cd00609">
    <property type="entry name" value="AAT_like"/>
    <property type="match status" value="1"/>
</dbReference>
<dbReference type="OrthoDB" id="1732682at2759"/>
<sequence>MSTQLTASGPITLKTINPGILRADYAVRGKLAALAAQIRVDLGNGTHKWPFNRIVSLNLGNPQGCGQKPLTFFRQVLALLEYPELLELAEAGELGDAFPQDTRTRASALLRAVGSIGAYSSNYGYQCVREAVAEYISKRDGFPSVPEDIFLTCGAFEGMLISMTLLSGGHMQQPGERVGVLLPVPFYPVYRALLITLDLVPIFYHLDEQEGWKVRGKSSLENVIADARNQGIVPRCIVVINPSNPTGTVSSQANLETIIELSAEQNLVLLADEVYQENLFPGYTFVSCKAALRRVQTTRSSQDTRYSSLQLISLHSVSKGMVGEGGQRGGYFEAIGFPSEVREQLQKLITYMLQPASAGQILVDLMVNPPAPGQESYPLYKQEHTAVYNRLQRQADALDKAFEQMPGVHCARAQGAIYHFPRVGLPPAAVRAAKEMGETPDVWYCKKLLEATGVCVVPGSGFGMSDGSEDGKIWFRISFLDDETGWIGAMDRFQRQLLERYAGK</sequence>
<evidence type="ECO:0000256" key="18">
    <source>
        <dbReference type="ARBA" id="ARBA00082842"/>
    </source>
</evidence>
<evidence type="ECO:0000256" key="9">
    <source>
        <dbReference type="ARBA" id="ARBA00022990"/>
    </source>
</evidence>
<evidence type="ECO:0000259" key="19">
    <source>
        <dbReference type="Pfam" id="PF00155"/>
    </source>
</evidence>
<evidence type="ECO:0000256" key="13">
    <source>
        <dbReference type="ARBA" id="ARBA00076222"/>
    </source>
</evidence>
<comment type="function">
    <text evidence="11">Catalyzes the reversible transamination between alanine and 2-oxoglutarate to form pyruvate and glutamate. Participates in cellular nitrogen metabolism and also in liver gluconeogenesis starting with precursors transported from skeletal muscles.</text>
</comment>
<comment type="subcellular location">
    <subcellularLocation>
        <location evidence="2">Cytoplasm</location>
    </subcellularLocation>
</comment>
<keyword evidence="21" id="KW-1185">Reference proteome</keyword>
<evidence type="ECO:0000256" key="4">
    <source>
        <dbReference type="ARBA" id="ARBA00022490"/>
    </source>
</evidence>
<dbReference type="GO" id="GO:0005737">
    <property type="term" value="C:cytoplasm"/>
    <property type="evidence" value="ECO:0007669"/>
    <property type="project" value="UniProtKB-SubCell"/>
</dbReference>
<keyword evidence="4" id="KW-0963">Cytoplasm</keyword>
<dbReference type="SUPFAM" id="SSF53383">
    <property type="entry name" value="PLP-dependent transferases"/>
    <property type="match status" value="1"/>
</dbReference>
<dbReference type="EMBL" id="MU005636">
    <property type="protein sequence ID" value="KAF2676316.1"/>
    <property type="molecule type" value="Genomic_DNA"/>
</dbReference>
<evidence type="ECO:0000256" key="12">
    <source>
        <dbReference type="ARBA" id="ARBA00074120"/>
    </source>
</evidence>
<keyword evidence="9" id="KW-0007">Acetylation</keyword>
<evidence type="ECO:0000256" key="6">
    <source>
        <dbReference type="ARBA" id="ARBA00022576"/>
    </source>
</evidence>
<feature type="domain" description="Aminotransferase class I/classII large" evidence="19">
    <location>
        <begin position="110"/>
        <end position="483"/>
    </location>
</feature>
<keyword evidence="7" id="KW-0808">Transferase</keyword>
<evidence type="ECO:0000256" key="7">
    <source>
        <dbReference type="ARBA" id="ARBA00022679"/>
    </source>
</evidence>
<name>A0A6G1IDM8_9PLEO</name>
<dbReference type="InterPro" id="IPR015421">
    <property type="entry name" value="PyrdxlP-dep_Trfase_major"/>
</dbReference>
<dbReference type="Gene3D" id="3.90.1150.10">
    <property type="entry name" value="Aspartate Aminotransferase, domain 1"/>
    <property type="match status" value="1"/>
</dbReference>
<dbReference type="AlphaFoldDB" id="A0A6G1IDM8"/>
<dbReference type="InterPro" id="IPR004839">
    <property type="entry name" value="Aminotransferase_I/II_large"/>
</dbReference>